<dbReference type="RefSeq" id="WP_038851857.1">
    <property type="nucleotide sequence ID" value="NZ_NEVI01000014.1"/>
</dbReference>
<dbReference type="AlphaFoldDB" id="A0A261RDH3"/>
<dbReference type="Proteomes" id="UP000216947">
    <property type="component" value="Unassembled WGS sequence"/>
</dbReference>
<dbReference type="PROSITE" id="PS51257">
    <property type="entry name" value="PROKAR_LIPOPROTEIN"/>
    <property type="match status" value="1"/>
</dbReference>
<evidence type="ECO:0000313" key="2">
    <source>
        <dbReference type="Proteomes" id="UP000216947"/>
    </source>
</evidence>
<dbReference type="NCBIfam" id="NF046053">
    <property type="entry name" value="lipo_BPTD_2524"/>
    <property type="match status" value="1"/>
</dbReference>
<gene>
    <name evidence="1" type="ORF">CAL19_09250</name>
</gene>
<keyword evidence="2" id="KW-1185">Reference proteome</keyword>
<dbReference type="EMBL" id="NEVK01000004">
    <property type="protein sequence ID" value="OZI22690.1"/>
    <property type="molecule type" value="Genomic_DNA"/>
</dbReference>
<organism evidence="1 2">
    <name type="scientific">Bordetella genomosp. 7</name>
    <dbReference type="NCBI Taxonomy" id="1416805"/>
    <lineage>
        <taxon>Bacteria</taxon>
        <taxon>Pseudomonadati</taxon>
        <taxon>Pseudomonadota</taxon>
        <taxon>Betaproteobacteria</taxon>
        <taxon>Burkholderiales</taxon>
        <taxon>Alcaligenaceae</taxon>
        <taxon>Bordetella</taxon>
    </lineage>
</organism>
<protein>
    <recommendedName>
        <fullName evidence="3">Lipoprotein</fullName>
    </recommendedName>
</protein>
<accession>A0A261RDH3</accession>
<name>A0A261RDH3_9BORD</name>
<reference evidence="2" key="1">
    <citation type="submission" date="2017-05" db="EMBL/GenBank/DDBJ databases">
        <title>Complete and WGS of Bordetella genogroups.</title>
        <authorList>
            <person name="Spilker T."/>
            <person name="Lipuma J."/>
        </authorList>
    </citation>
    <scope>NUCLEOTIDE SEQUENCE [LARGE SCALE GENOMIC DNA]</scope>
    <source>
        <strain evidence="2">AU18089</strain>
    </source>
</reference>
<comment type="caution">
    <text evidence="1">The sequence shown here is derived from an EMBL/GenBank/DDBJ whole genome shotgun (WGS) entry which is preliminary data.</text>
</comment>
<sequence length="149" mass="15734">MIRVAMAAAVAALGLAGCSTGLSSGGGLHDSLSVQSSYRDAYQAATAQARRCLQGTGAYTVHGQIDDTARTALVRVEAPFTGDDVTRVQIAATGERQSKVDIAMWGRGIWNEDAVRAMREAIIYGLPSCVAYMPGDPRPQDNAPLPQPR</sequence>
<evidence type="ECO:0000313" key="1">
    <source>
        <dbReference type="EMBL" id="OZI22690.1"/>
    </source>
</evidence>
<proteinExistence type="predicted"/>
<evidence type="ECO:0008006" key="3">
    <source>
        <dbReference type="Google" id="ProtNLM"/>
    </source>
</evidence>
<dbReference type="OrthoDB" id="8685129at2"/>